<reference evidence="2 3" key="1">
    <citation type="submission" date="2017-06" db="EMBL/GenBank/DDBJ databases">
        <authorList>
            <person name="Kim H.J."/>
            <person name="Triplett B.A."/>
        </authorList>
    </citation>
    <scope>NUCLEOTIDE SEQUENCE [LARGE SCALE GENOMIC DNA]</scope>
    <source>
        <strain evidence="2 3">DSM 43151</strain>
    </source>
</reference>
<dbReference type="Proteomes" id="UP000198415">
    <property type="component" value="Unassembled WGS sequence"/>
</dbReference>
<keyword evidence="3" id="KW-1185">Reference proteome</keyword>
<proteinExistence type="predicted"/>
<gene>
    <name evidence="2" type="ORF">SAMN06264365_104370</name>
</gene>
<feature type="region of interest" description="Disordered" evidence="1">
    <location>
        <begin position="170"/>
        <end position="208"/>
    </location>
</feature>
<dbReference type="EMBL" id="FZNR01000004">
    <property type="protein sequence ID" value="SNR67626.1"/>
    <property type="molecule type" value="Genomic_DNA"/>
</dbReference>
<dbReference type="AlphaFoldDB" id="A0A238Y8L0"/>
<evidence type="ECO:0000313" key="2">
    <source>
        <dbReference type="EMBL" id="SNR67626.1"/>
    </source>
</evidence>
<dbReference type="OrthoDB" id="3401121at2"/>
<sequence length="208" mass="22881">MQQFAALIGAVIGAVMAFVLGSLGERARWQRDQNVRWDAARLSAYSEYCIAVKRIVHIAAGMARARGLQHSSEAVPLERGTVELVEAAGERTATWETVLLLGDPETITAARAWHQAVWQLEFFARGILTGQAGWGRALDEFEESRTAFYRAARKDLGVPGEPLAAGWPPPWLERLDPEQRDAVVSAIDPRIPSGRPPKTLDDDAQTQP</sequence>
<organism evidence="2 3">
    <name type="scientific">Actinoplanes regularis</name>
    <dbReference type="NCBI Taxonomy" id="52697"/>
    <lineage>
        <taxon>Bacteria</taxon>
        <taxon>Bacillati</taxon>
        <taxon>Actinomycetota</taxon>
        <taxon>Actinomycetes</taxon>
        <taxon>Micromonosporales</taxon>
        <taxon>Micromonosporaceae</taxon>
        <taxon>Actinoplanes</taxon>
    </lineage>
</organism>
<protein>
    <recommendedName>
        <fullName evidence="4">Secreted protein</fullName>
    </recommendedName>
</protein>
<evidence type="ECO:0000313" key="3">
    <source>
        <dbReference type="Proteomes" id="UP000198415"/>
    </source>
</evidence>
<evidence type="ECO:0008006" key="4">
    <source>
        <dbReference type="Google" id="ProtNLM"/>
    </source>
</evidence>
<evidence type="ECO:0000256" key="1">
    <source>
        <dbReference type="SAM" id="MobiDB-lite"/>
    </source>
</evidence>
<dbReference type="RefSeq" id="WP_143232319.1">
    <property type="nucleotide sequence ID" value="NZ_BOMU01000037.1"/>
</dbReference>
<accession>A0A238Y8L0</accession>
<name>A0A238Y8L0_9ACTN</name>